<dbReference type="AlphaFoldDB" id="A0A558ABM5"/>
<dbReference type="Proteomes" id="UP000318578">
    <property type="component" value="Unassembled WGS sequence"/>
</dbReference>
<dbReference type="EMBL" id="VJZA01000024">
    <property type="protein sequence ID" value="TVT21670.1"/>
    <property type="molecule type" value="Genomic_DNA"/>
</dbReference>
<proteinExistence type="predicted"/>
<evidence type="ECO:0000313" key="3">
    <source>
        <dbReference type="Proteomes" id="UP000318578"/>
    </source>
</evidence>
<dbReference type="OrthoDB" id="3400214at2"/>
<comment type="caution">
    <text evidence="2">The sequence shown here is derived from an EMBL/GenBank/DDBJ whole genome shotgun (WGS) entry which is preliminary data.</text>
</comment>
<feature type="region of interest" description="Disordered" evidence="1">
    <location>
        <begin position="116"/>
        <end position="147"/>
    </location>
</feature>
<name>A0A558ABM5_9PSEU</name>
<accession>A0A558ABM5</accession>
<gene>
    <name evidence="2" type="ORF">FNH06_16005</name>
</gene>
<organism evidence="2 3">
    <name type="scientific">Amycolatopsis acidiphila</name>
    <dbReference type="NCBI Taxonomy" id="715473"/>
    <lineage>
        <taxon>Bacteria</taxon>
        <taxon>Bacillati</taxon>
        <taxon>Actinomycetota</taxon>
        <taxon>Actinomycetes</taxon>
        <taxon>Pseudonocardiales</taxon>
        <taxon>Pseudonocardiaceae</taxon>
        <taxon>Amycolatopsis</taxon>
    </lineage>
</organism>
<evidence type="ECO:0000256" key="1">
    <source>
        <dbReference type="SAM" id="MobiDB-lite"/>
    </source>
</evidence>
<feature type="region of interest" description="Disordered" evidence="1">
    <location>
        <begin position="69"/>
        <end position="88"/>
    </location>
</feature>
<evidence type="ECO:0000313" key="2">
    <source>
        <dbReference type="EMBL" id="TVT21670.1"/>
    </source>
</evidence>
<sequence length="147" mass="16275">MRPDNTKPIIAAARRRHELTRAKAIQALRELDHAGTPVTFHTVATAAAVSRSWLYAQPDIRAEIERLREATGRTPTPPIPASQRTTESSALARLDAALKRNRELAEENQRLRRQLAHALGQLRHTPDASDPTAPGKRRRSSVTIGPC</sequence>
<keyword evidence="3" id="KW-1185">Reference proteome</keyword>
<dbReference type="InterPro" id="IPR046229">
    <property type="entry name" value="TnpC-like"/>
</dbReference>
<dbReference type="RefSeq" id="WP_144639114.1">
    <property type="nucleotide sequence ID" value="NZ_BNAX01000040.1"/>
</dbReference>
<reference evidence="2 3" key="1">
    <citation type="submission" date="2019-07" db="EMBL/GenBank/DDBJ databases">
        <title>New species of Amycolatopsis and Streptomyces.</title>
        <authorList>
            <person name="Duangmal K."/>
            <person name="Teo W.F.A."/>
            <person name="Lipun K."/>
        </authorList>
    </citation>
    <scope>NUCLEOTIDE SEQUENCE [LARGE SCALE GENOMIC DNA]</scope>
    <source>
        <strain evidence="2 3">JCM 30562</strain>
    </source>
</reference>
<dbReference type="Pfam" id="PF19776">
    <property type="entry name" value="DUF6262"/>
    <property type="match status" value="1"/>
</dbReference>
<protein>
    <submittedName>
        <fullName evidence="2">Transposase</fullName>
    </submittedName>
</protein>